<evidence type="ECO:0000256" key="1">
    <source>
        <dbReference type="ARBA" id="ARBA00023015"/>
    </source>
</evidence>
<dbReference type="PANTHER" id="PTHR43280:SF28">
    <property type="entry name" value="HTH-TYPE TRANSCRIPTIONAL ACTIVATOR RHAS"/>
    <property type="match status" value="1"/>
</dbReference>
<keyword evidence="4" id="KW-0472">Membrane</keyword>
<dbReference type="SMART" id="SM00342">
    <property type="entry name" value="HTH_ARAC"/>
    <property type="match status" value="1"/>
</dbReference>
<keyword evidence="3" id="KW-0804">Transcription</keyword>
<keyword evidence="4" id="KW-1133">Transmembrane helix</keyword>
<protein>
    <recommendedName>
        <fullName evidence="5">HTH araC/xylS-type domain-containing protein</fullName>
    </recommendedName>
</protein>
<dbReference type="RefSeq" id="WP_212965703.1">
    <property type="nucleotide sequence ID" value="NZ_BORB01000006.1"/>
</dbReference>
<evidence type="ECO:0000256" key="2">
    <source>
        <dbReference type="ARBA" id="ARBA00023125"/>
    </source>
</evidence>
<dbReference type="Proteomes" id="UP000679950">
    <property type="component" value="Unassembled WGS sequence"/>
</dbReference>
<name>A0ABQ4KHC4_9BACI</name>
<evidence type="ECO:0000313" key="7">
    <source>
        <dbReference type="Proteomes" id="UP000679950"/>
    </source>
</evidence>
<keyword evidence="4" id="KW-0812">Transmembrane</keyword>
<sequence length="539" mass="61522">MNKNEILNSVSNYSVDKKSLAESITNLKKERLGDFTYKDETLLASQLHSPVTGWQYVSLVTQESILAKSRRVGHIVFLVSLIALSIGLMAVLYINIKVFRPVFRLKQLFIMKERDISKQGLNELEHVAGQLIHDHAHLAKTLDTIKLEASSKFILDIYQGEVKSREEIKEKWNDYFRDWDHHRLVVAIISIDNYSSWLSKFPSTDHSLLKFALQNIISEVLSERSYHKCVDFGQGKTAVLLQYDGIGDTLVHKFMKALSTAERLLGFSASVGISHSKQKIEDIKEAVLEAELALGYRMYKGYGSVIDINECYDNPHHSIKMAPILEQLAEAIIGGDETQGIKIVEEIIQEFRNNQHFPTSVQSKINDLIHVIWSEKHTEIQGKTKGMVLDQVTTSCLDDIEELLKDGVREETEKWKKQAENKENKESILCEKMITYMEEHLAEAIGITEISESIGISVSLASQIFKEKMDDTIYGYLTKLRIEKAEELLLNTDKKVATIAFAVGYQHENSFIRVFRKYKNTTPGKYREMLRNKKGALAE</sequence>
<dbReference type="SUPFAM" id="SSF46689">
    <property type="entry name" value="Homeodomain-like"/>
    <property type="match status" value="1"/>
</dbReference>
<evidence type="ECO:0000313" key="6">
    <source>
        <dbReference type="EMBL" id="GIN56743.1"/>
    </source>
</evidence>
<keyword evidence="7" id="KW-1185">Reference proteome</keyword>
<dbReference type="PROSITE" id="PS00041">
    <property type="entry name" value="HTH_ARAC_FAMILY_1"/>
    <property type="match status" value="1"/>
</dbReference>
<feature type="domain" description="HTH araC/xylS-type" evidence="5">
    <location>
        <begin position="431"/>
        <end position="529"/>
    </location>
</feature>
<evidence type="ECO:0000256" key="3">
    <source>
        <dbReference type="ARBA" id="ARBA00023163"/>
    </source>
</evidence>
<feature type="transmembrane region" description="Helical" evidence="4">
    <location>
        <begin position="75"/>
        <end position="96"/>
    </location>
</feature>
<dbReference type="InterPro" id="IPR018060">
    <property type="entry name" value="HTH_AraC"/>
</dbReference>
<keyword evidence="2" id="KW-0238">DNA-binding</keyword>
<accession>A0ABQ4KHC4</accession>
<evidence type="ECO:0000256" key="4">
    <source>
        <dbReference type="SAM" id="Phobius"/>
    </source>
</evidence>
<dbReference type="Pfam" id="PF12833">
    <property type="entry name" value="HTH_18"/>
    <property type="match status" value="1"/>
</dbReference>
<dbReference type="PROSITE" id="PS01124">
    <property type="entry name" value="HTH_ARAC_FAMILY_2"/>
    <property type="match status" value="1"/>
</dbReference>
<dbReference type="InterPro" id="IPR009057">
    <property type="entry name" value="Homeodomain-like_sf"/>
</dbReference>
<keyword evidence="1" id="KW-0805">Transcription regulation</keyword>
<gene>
    <name evidence="6" type="ORF">J8TS2_10620</name>
</gene>
<evidence type="ECO:0000259" key="5">
    <source>
        <dbReference type="PROSITE" id="PS01124"/>
    </source>
</evidence>
<dbReference type="EMBL" id="BORB01000006">
    <property type="protein sequence ID" value="GIN56743.1"/>
    <property type="molecule type" value="Genomic_DNA"/>
</dbReference>
<dbReference type="InterPro" id="IPR018062">
    <property type="entry name" value="HTH_AraC-typ_CS"/>
</dbReference>
<reference evidence="6 7" key="1">
    <citation type="submission" date="2021-03" db="EMBL/GenBank/DDBJ databases">
        <title>Antimicrobial resistance genes in bacteria isolated from Japanese honey, and their potential for conferring macrolide and lincosamide resistance in the American foulbrood pathogen Paenibacillus larvae.</title>
        <authorList>
            <person name="Okamoto M."/>
            <person name="Kumagai M."/>
            <person name="Kanamori H."/>
            <person name="Takamatsu D."/>
        </authorList>
    </citation>
    <scope>NUCLEOTIDE SEQUENCE [LARGE SCALE GENOMIC DNA]</scope>
    <source>
        <strain evidence="6 7">J8TS2</strain>
    </source>
</reference>
<organism evidence="6 7">
    <name type="scientific">Lederbergia ruris</name>
    <dbReference type="NCBI Taxonomy" id="217495"/>
    <lineage>
        <taxon>Bacteria</taxon>
        <taxon>Bacillati</taxon>
        <taxon>Bacillota</taxon>
        <taxon>Bacilli</taxon>
        <taxon>Bacillales</taxon>
        <taxon>Bacillaceae</taxon>
        <taxon>Lederbergia</taxon>
    </lineage>
</organism>
<dbReference type="PANTHER" id="PTHR43280">
    <property type="entry name" value="ARAC-FAMILY TRANSCRIPTIONAL REGULATOR"/>
    <property type="match status" value="1"/>
</dbReference>
<proteinExistence type="predicted"/>
<dbReference type="Gene3D" id="1.10.10.60">
    <property type="entry name" value="Homeodomain-like"/>
    <property type="match status" value="2"/>
</dbReference>
<comment type="caution">
    <text evidence="6">The sequence shown here is derived from an EMBL/GenBank/DDBJ whole genome shotgun (WGS) entry which is preliminary data.</text>
</comment>